<reference evidence="17 18" key="1">
    <citation type="submission" date="2011-08" db="EMBL/GenBank/DDBJ databases">
        <title>The Genome Sequence of Johnsonella ignava ATCC 51276.</title>
        <authorList>
            <consortium name="The Broad Institute Genome Sequencing Platform"/>
            <person name="Earl A."/>
            <person name="Ward D."/>
            <person name="Feldgarden M."/>
            <person name="Gevers D."/>
            <person name="Izard J."/>
            <person name="Blanton J.M."/>
            <person name="Baranova O.V."/>
            <person name="Dewhirst F.E."/>
            <person name="Young S.K."/>
            <person name="Zeng Q."/>
            <person name="Gargeya S."/>
            <person name="Fitzgerald M."/>
            <person name="Haas B."/>
            <person name="Abouelleil A."/>
            <person name="Alvarado L."/>
            <person name="Arachchi H.M."/>
            <person name="Berlin A."/>
            <person name="Brown A."/>
            <person name="Chapman S.B."/>
            <person name="Chen Z."/>
            <person name="Dunbar C."/>
            <person name="Freedman E."/>
            <person name="Gearin G."/>
            <person name="Gellesch M."/>
            <person name="Goldberg J."/>
            <person name="Griggs A."/>
            <person name="Gujja S."/>
            <person name="Heiman D."/>
            <person name="Howarth C."/>
            <person name="Larson L."/>
            <person name="Lui A."/>
            <person name="MacDonald P.J.P."/>
            <person name="Montmayeur A."/>
            <person name="Murphy C."/>
            <person name="Neiman D."/>
            <person name="Pearson M."/>
            <person name="Priest M."/>
            <person name="Roberts A."/>
            <person name="Saif S."/>
            <person name="Shea T."/>
            <person name="Shenoy N."/>
            <person name="Sisk P."/>
            <person name="Stolte C."/>
            <person name="Sykes S."/>
            <person name="Wortman J."/>
            <person name="Nusbaum C."/>
            <person name="Birren B."/>
        </authorList>
    </citation>
    <scope>NUCLEOTIDE SEQUENCE [LARGE SCALE GENOMIC DNA]</scope>
    <source>
        <strain evidence="17 18">ATCC 51276</strain>
    </source>
</reference>
<evidence type="ECO:0000256" key="13">
    <source>
        <dbReference type="ARBA" id="ARBA00023136"/>
    </source>
</evidence>
<feature type="transmembrane region" description="Helical" evidence="14">
    <location>
        <begin position="126"/>
        <end position="148"/>
    </location>
</feature>
<keyword evidence="4" id="KW-1003">Cell membrane</keyword>
<keyword evidence="18" id="KW-1185">Reference proteome</keyword>
<dbReference type="InterPro" id="IPR005467">
    <property type="entry name" value="His_kinase_dom"/>
</dbReference>
<dbReference type="InterPro" id="IPR003594">
    <property type="entry name" value="HATPase_dom"/>
</dbReference>
<keyword evidence="9" id="KW-0418">Kinase</keyword>
<evidence type="ECO:0000256" key="14">
    <source>
        <dbReference type="SAM" id="Phobius"/>
    </source>
</evidence>
<dbReference type="Gene3D" id="3.30.565.10">
    <property type="entry name" value="Histidine kinase-like ATPase, C-terminal domain"/>
    <property type="match status" value="1"/>
</dbReference>
<evidence type="ECO:0000256" key="10">
    <source>
        <dbReference type="ARBA" id="ARBA00022840"/>
    </source>
</evidence>
<dbReference type="SUPFAM" id="SSF47384">
    <property type="entry name" value="Homodimeric domain of signal transducing histidine kinase"/>
    <property type="match status" value="1"/>
</dbReference>
<dbReference type="InterPro" id="IPR036890">
    <property type="entry name" value="HATPase_C_sf"/>
</dbReference>
<dbReference type="InterPro" id="IPR003661">
    <property type="entry name" value="HisK_dim/P_dom"/>
</dbReference>
<keyword evidence="13 14" id="KW-0472">Membrane</keyword>
<feature type="domain" description="HAMP" evidence="16">
    <location>
        <begin position="150"/>
        <end position="202"/>
    </location>
</feature>
<dbReference type="GO" id="GO:0005886">
    <property type="term" value="C:plasma membrane"/>
    <property type="evidence" value="ECO:0007669"/>
    <property type="project" value="UniProtKB-SubCell"/>
</dbReference>
<evidence type="ECO:0000256" key="4">
    <source>
        <dbReference type="ARBA" id="ARBA00022475"/>
    </source>
</evidence>
<sequence>MKKVIFFYILYLAVCISVLCIPTDVKTSKSYVEINHIIKIVQNNWESIKDNTFTEIKDIENDFFIIDNNNEIILKSSKDFKPDNNMSVHLKNKDVIVDVNKNNVTVGKIVFINNDKQIYTNKYRQLKLFCFIFMVMSAVVISVFLFIISKRFLKPIYKIKKNVDHIISGNLEMPLIVETEGIIGDFADSFNTLRESLFISKNNEILLKKKNKELIASLSHDIKTPVASIKAVAELLSVQEENDDKRSKLFAVITKAEQINLLAENLLHTTLEELDEWEVFVCEESSEIISGIIKSADYKNYILPFSIVPCLIKLDKNKALQIFDNIINNSYKYANTPIIVKSECIDKYLKVSISDSGNTISDEDIDLITQKFYRGKNSKGHIGTGLGMYISKSLIEKMGGKLFASKEEGRFCINIYIPLA</sequence>
<protein>
    <recommendedName>
        <fullName evidence="3">histidine kinase</fullName>
        <ecNumber evidence="3">2.7.13.3</ecNumber>
    </recommendedName>
</protein>
<feature type="domain" description="Histidine kinase" evidence="15">
    <location>
        <begin position="217"/>
        <end position="420"/>
    </location>
</feature>
<dbReference type="OrthoDB" id="9780718at2"/>
<keyword evidence="10" id="KW-0067">ATP-binding</keyword>
<evidence type="ECO:0000256" key="12">
    <source>
        <dbReference type="ARBA" id="ARBA00023012"/>
    </source>
</evidence>
<dbReference type="EC" id="2.7.13.3" evidence="3"/>
<comment type="catalytic activity">
    <reaction evidence="1">
        <text>ATP + protein L-histidine = ADP + protein N-phospho-L-histidine.</text>
        <dbReference type="EC" id="2.7.13.3"/>
    </reaction>
</comment>
<evidence type="ECO:0000256" key="3">
    <source>
        <dbReference type="ARBA" id="ARBA00012438"/>
    </source>
</evidence>
<dbReference type="PATRIC" id="fig|679200.3.peg.1021"/>
<evidence type="ECO:0000256" key="11">
    <source>
        <dbReference type="ARBA" id="ARBA00022989"/>
    </source>
</evidence>
<evidence type="ECO:0000256" key="8">
    <source>
        <dbReference type="ARBA" id="ARBA00022741"/>
    </source>
</evidence>
<comment type="caution">
    <text evidence="17">The sequence shown here is derived from an EMBL/GenBank/DDBJ whole genome shotgun (WGS) entry which is preliminary data.</text>
</comment>
<dbReference type="Gene3D" id="6.10.340.10">
    <property type="match status" value="1"/>
</dbReference>
<evidence type="ECO:0000259" key="15">
    <source>
        <dbReference type="PROSITE" id="PS50109"/>
    </source>
</evidence>
<evidence type="ECO:0000256" key="5">
    <source>
        <dbReference type="ARBA" id="ARBA00022553"/>
    </source>
</evidence>
<evidence type="ECO:0000256" key="7">
    <source>
        <dbReference type="ARBA" id="ARBA00022692"/>
    </source>
</evidence>
<dbReference type="PANTHER" id="PTHR45528:SF1">
    <property type="entry name" value="SENSOR HISTIDINE KINASE CPXA"/>
    <property type="match status" value="1"/>
</dbReference>
<evidence type="ECO:0000256" key="2">
    <source>
        <dbReference type="ARBA" id="ARBA00004651"/>
    </source>
</evidence>
<dbReference type="Pfam" id="PF02518">
    <property type="entry name" value="HATPase_c"/>
    <property type="match status" value="1"/>
</dbReference>
<dbReference type="Proteomes" id="UP000003011">
    <property type="component" value="Unassembled WGS sequence"/>
</dbReference>
<keyword evidence="11 14" id="KW-1133">Transmembrane helix</keyword>
<dbReference type="PANTHER" id="PTHR45528">
    <property type="entry name" value="SENSOR HISTIDINE KINASE CPXA"/>
    <property type="match status" value="1"/>
</dbReference>
<dbReference type="CDD" id="cd06225">
    <property type="entry name" value="HAMP"/>
    <property type="match status" value="1"/>
</dbReference>
<dbReference type="PROSITE" id="PS50109">
    <property type="entry name" value="HIS_KIN"/>
    <property type="match status" value="1"/>
</dbReference>
<organism evidence="17 18">
    <name type="scientific">Johnsonella ignava ATCC 51276</name>
    <dbReference type="NCBI Taxonomy" id="679200"/>
    <lineage>
        <taxon>Bacteria</taxon>
        <taxon>Bacillati</taxon>
        <taxon>Bacillota</taxon>
        <taxon>Clostridia</taxon>
        <taxon>Lachnospirales</taxon>
        <taxon>Lachnospiraceae</taxon>
        <taxon>Johnsonella</taxon>
    </lineage>
</organism>
<dbReference type="CDD" id="cd00075">
    <property type="entry name" value="HATPase"/>
    <property type="match status" value="1"/>
</dbReference>
<evidence type="ECO:0000256" key="9">
    <source>
        <dbReference type="ARBA" id="ARBA00022777"/>
    </source>
</evidence>
<keyword evidence="12" id="KW-0902">Two-component regulatory system</keyword>
<dbReference type="PRINTS" id="PR00344">
    <property type="entry name" value="BCTRLSENSOR"/>
</dbReference>
<evidence type="ECO:0000313" key="18">
    <source>
        <dbReference type="Proteomes" id="UP000003011"/>
    </source>
</evidence>
<evidence type="ECO:0000256" key="6">
    <source>
        <dbReference type="ARBA" id="ARBA00022679"/>
    </source>
</evidence>
<dbReference type="EMBL" id="ACZL01000015">
    <property type="protein sequence ID" value="EHI55927.1"/>
    <property type="molecule type" value="Genomic_DNA"/>
</dbReference>
<evidence type="ECO:0000256" key="1">
    <source>
        <dbReference type="ARBA" id="ARBA00000085"/>
    </source>
</evidence>
<gene>
    <name evidence="17" type="ORF">HMPREF9333_00970</name>
</gene>
<dbReference type="Gene3D" id="1.10.287.130">
    <property type="match status" value="1"/>
</dbReference>
<dbReference type="HOGENOM" id="CLU_000445_89_38_9"/>
<dbReference type="STRING" id="679200.HMPREF9333_00970"/>
<keyword evidence="7 14" id="KW-0812">Transmembrane</keyword>
<dbReference type="RefSeq" id="WP_005540304.1">
    <property type="nucleotide sequence ID" value="NZ_JH378831.1"/>
</dbReference>
<dbReference type="CDD" id="cd00082">
    <property type="entry name" value="HisKA"/>
    <property type="match status" value="1"/>
</dbReference>
<dbReference type="InterPro" id="IPR003660">
    <property type="entry name" value="HAMP_dom"/>
</dbReference>
<comment type="subcellular location">
    <subcellularLocation>
        <location evidence="2">Cell membrane</location>
        <topology evidence="2">Multi-pass membrane protein</topology>
    </subcellularLocation>
</comment>
<dbReference type="GO" id="GO:0005524">
    <property type="term" value="F:ATP binding"/>
    <property type="evidence" value="ECO:0007669"/>
    <property type="project" value="UniProtKB-KW"/>
</dbReference>
<dbReference type="SUPFAM" id="SSF55874">
    <property type="entry name" value="ATPase domain of HSP90 chaperone/DNA topoisomerase II/histidine kinase"/>
    <property type="match status" value="1"/>
</dbReference>
<keyword evidence="8" id="KW-0547">Nucleotide-binding</keyword>
<dbReference type="Pfam" id="PF00512">
    <property type="entry name" value="HisKA"/>
    <property type="match status" value="1"/>
</dbReference>
<dbReference type="InterPro" id="IPR050398">
    <property type="entry name" value="HssS/ArlS-like"/>
</dbReference>
<evidence type="ECO:0000313" key="17">
    <source>
        <dbReference type="EMBL" id="EHI55927.1"/>
    </source>
</evidence>
<accession>G5GHD0</accession>
<dbReference type="GO" id="GO:0000155">
    <property type="term" value="F:phosphorelay sensor kinase activity"/>
    <property type="evidence" value="ECO:0007669"/>
    <property type="project" value="InterPro"/>
</dbReference>
<keyword evidence="5" id="KW-0597">Phosphoprotein</keyword>
<dbReference type="InterPro" id="IPR036097">
    <property type="entry name" value="HisK_dim/P_sf"/>
</dbReference>
<evidence type="ECO:0000259" key="16">
    <source>
        <dbReference type="PROSITE" id="PS50885"/>
    </source>
</evidence>
<proteinExistence type="predicted"/>
<keyword evidence="6" id="KW-0808">Transferase</keyword>
<dbReference type="InterPro" id="IPR004358">
    <property type="entry name" value="Sig_transdc_His_kin-like_C"/>
</dbReference>
<dbReference type="SMART" id="SM00388">
    <property type="entry name" value="HisKA"/>
    <property type="match status" value="1"/>
</dbReference>
<dbReference type="AlphaFoldDB" id="G5GHD0"/>
<dbReference type="eggNOG" id="COG2205">
    <property type="taxonomic scope" value="Bacteria"/>
</dbReference>
<dbReference type="PROSITE" id="PS50885">
    <property type="entry name" value="HAMP"/>
    <property type="match status" value="1"/>
</dbReference>
<dbReference type="SMART" id="SM00387">
    <property type="entry name" value="HATPase_c"/>
    <property type="match status" value="1"/>
</dbReference>
<name>G5GHD0_9FIRM</name>